<dbReference type="PROSITE" id="PS51147">
    <property type="entry name" value="PFTA"/>
    <property type="match status" value="2"/>
</dbReference>
<dbReference type="Gene3D" id="1.25.40.120">
    <property type="entry name" value="Protein prenylyltransferase"/>
    <property type="match status" value="1"/>
</dbReference>
<evidence type="ECO:0000256" key="3">
    <source>
        <dbReference type="ARBA" id="ARBA00022679"/>
    </source>
</evidence>
<keyword evidence="4" id="KW-0677">Repeat</keyword>
<reference evidence="5 6" key="1">
    <citation type="submission" date="2016-07" db="EMBL/GenBank/DDBJ databases">
        <title>Pervasive Adenine N6-methylation of Active Genes in Fungi.</title>
        <authorList>
            <consortium name="DOE Joint Genome Institute"/>
            <person name="Mondo S.J."/>
            <person name="Dannebaum R.O."/>
            <person name="Kuo R.C."/>
            <person name="Labutti K."/>
            <person name="Haridas S."/>
            <person name="Kuo A."/>
            <person name="Salamov A."/>
            <person name="Ahrendt S.R."/>
            <person name="Lipzen A."/>
            <person name="Sullivan W."/>
            <person name="Andreopoulos W.B."/>
            <person name="Clum A."/>
            <person name="Lindquist E."/>
            <person name="Daum C."/>
            <person name="Ramamoorthy G.K."/>
            <person name="Gryganskyi A."/>
            <person name="Culley D."/>
            <person name="Magnuson J.K."/>
            <person name="James T.Y."/>
            <person name="O'Malley M.A."/>
            <person name="Stajich J.E."/>
            <person name="Spatafora J.W."/>
            <person name="Visel A."/>
            <person name="Grigoriev I.V."/>
        </authorList>
    </citation>
    <scope>NUCLEOTIDE SEQUENCE [LARGE SCALE GENOMIC DNA]</scope>
    <source>
        <strain evidence="5 6">JEL800</strain>
    </source>
</reference>
<accession>A0A1Y2CUT4</accession>
<dbReference type="EMBL" id="MCGO01000006">
    <property type="protein sequence ID" value="ORY50798.1"/>
    <property type="molecule type" value="Genomic_DNA"/>
</dbReference>
<dbReference type="OrthoDB" id="1924260at2759"/>
<dbReference type="Proteomes" id="UP000193642">
    <property type="component" value="Unassembled WGS sequence"/>
</dbReference>
<protein>
    <submittedName>
        <fullName evidence="5">Protein prenylyltransferase</fullName>
    </submittedName>
</protein>
<evidence type="ECO:0000256" key="2">
    <source>
        <dbReference type="ARBA" id="ARBA00022602"/>
    </source>
</evidence>
<comment type="similarity">
    <text evidence="1">Belongs to the protein prenyltransferase subunit alpha family.</text>
</comment>
<dbReference type="GO" id="GO:0008318">
    <property type="term" value="F:protein prenyltransferase activity"/>
    <property type="evidence" value="ECO:0007669"/>
    <property type="project" value="InterPro"/>
</dbReference>
<gene>
    <name evidence="5" type="ORF">BCR33DRAFT_780710</name>
</gene>
<evidence type="ECO:0000256" key="4">
    <source>
        <dbReference type="ARBA" id="ARBA00022737"/>
    </source>
</evidence>
<keyword evidence="6" id="KW-1185">Reference proteome</keyword>
<evidence type="ECO:0000313" key="5">
    <source>
        <dbReference type="EMBL" id="ORY50798.1"/>
    </source>
</evidence>
<sequence length="412" mass="46462">MAELYSTFSRLLKANPASTLIDFGFVPPVASLESQESSYHPFLLIEGNLGVPANAIPPLCRFSHSVFFKLANQFSADHKCLADSDLDELDASSTCLLLMNPEIYTAWNIRKKLLALQRLNATEEMALIDLVLSKHPKRPAAWSHRAWLLPRLRETSTNIDKLLTHELKICDQAAQRHRMNYHAWTHRWKVVRTAPLDFRLSAFKSTRKYISSHISEHSAFAHALAVLESILKDPDFTTPLELFQEQVLESMKLIVSYPGHKSPWCYLQGLFLISGRCGLSTVVVDARVREELGIVHSVAIETVDGSQFSEVDVMDWLEALIQKHTFDVSQKEGGILVPLFQFASWIIQASKRVIESRKGVAESGTIWHNQIEIALDFQLYLLLGVDGVDDIKMDLKQNVKDAGGWPSFLLAV</sequence>
<dbReference type="STRING" id="329046.A0A1Y2CUT4"/>
<proteinExistence type="inferred from homology"/>
<dbReference type="SUPFAM" id="SSF48439">
    <property type="entry name" value="Protein prenylyltransferase"/>
    <property type="match status" value="1"/>
</dbReference>
<evidence type="ECO:0000256" key="1">
    <source>
        <dbReference type="ARBA" id="ARBA00006734"/>
    </source>
</evidence>
<dbReference type="GO" id="GO:0005737">
    <property type="term" value="C:cytoplasm"/>
    <property type="evidence" value="ECO:0007669"/>
    <property type="project" value="TreeGrafter"/>
</dbReference>
<dbReference type="AlphaFoldDB" id="A0A1Y2CUT4"/>
<dbReference type="InterPro" id="IPR002088">
    <property type="entry name" value="Prenyl_trans_a"/>
</dbReference>
<keyword evidence="2" id="KW-0637">Prenyltransferase</keyword>
<name>A0A1Y2CUT4_9FUNG</name>
<organism evidence="5 6">
    <name type="scientific">Rhizoclosmatium globosum</name>
    <dbReference type="NCBI Taxonomy" id="329046"/>
    <lineage>
        <taxon>Eukaryota</taxon>
        <taxon>Fungi</taxon>
        <taxon>Fungi incertae sedis</taxon>
        <taxon>Chytridiomycota</taxon>
        <taxon>Chytridiomycota incertae sedis</taxon>
        <taxon>Chytridiomycetes</taxon>
        <taxon>Chytridiales</taxon>
        <taxon>Chytriomycetaceae</taxon>
        <taxon>Rhizoclosmatium</taxon>
    </lineage>
</organism>
<dbReference type="PANTHER" id="PTHR11129">
    <property type="entry name" value="PROTEIN FARNESYLTRANSFERASE ALPHA SUBUNIT/RAB GERANYLGERANYL TRANSFERASE ALPHA SUBUNIT"/>
    <property type="match status" value="1"/>
</dbReference>
<dbReference type="Pfam" id="PF01239">
    <property type="entry name" value="PPTA"/>
    <property type="match status" value="2"/>
</dbReference>
<dbReference type="PANTHER" id="PTHR11129:SF3">
    <property type="entry name" value="PROTEIN PRENYLTRANSFERASE ALPHA SUBUNIT REPEAT-CONTAINING PROTEIN 1"/>
    <property type="match status" value="1"/>
</dbReference>
<keyword evidence="3 5" id="KW-0808">Transferase</keyword>
<comment type="caution">
    <text evidence="5">The sequence shown here is derived from an EMBL/GenBank/DDBJ whole genome shotgun (WGS) entry which is preliminary data.</text>
</comment>
<evidence type="ECO:0000313" key="6">
    <source>
        <dbReference type="Proteomes" id="UP000193642"/>
    </source>
</evidence>